<keyword evidence="12" id="KW-0206">Cytoskeleton</keyword>
<feature type="region of interest" description="Disordered" evidence="14">
    <location>
        <begin position="353"/>
        <end position="378"/>
    </location>
</feature>
<dbReference type="GO" id="GO:0008017">
    <property type="term" value="F:microtubule binding"/>
    <property type="evidence" value="ECO:0007669"/>
    <property type="project" value="TreeGrafter"/>
</dbReference>
<dbReference type="InterPro" id="IPR011019">
    <property type="entry name" value="KIND_dom"/>
</dbReference>
<feature type="compositionally biased region" description="Basic and acidic residues" evidence="14">
    <location>
        <begin position="864"/>
        <end position="875"/>
    </location>
</feature>
<feature type="compositionally biased region" description="Acidic residues" evidence="14">
    <location>
        <begin position="147"/>
        <end position="165"/>
    </location>
</feature>
<dbReference type="GO" id="GO:0003779">
    <property type="term" value="F:actin binding"/>
    <property type="evidence" value="ECO:0007669"/>
    <property type="project" value="UniProtKB-KW"/>
</dbReference>
<evidence type="ECO:0000256" key="8">
    <source>
        <dbReference type="ARBA" id="ARBA00022737"/>
    </source>
</evidence>
<dbReference type="GO" id="GO:0036089">
    <property type="term" value="P:cleavage furrow formation"/>
    <property type="evidence" value="ECO:0007669"/>
    <property type="project" value="TreeGrafter"/>
</dbReference>
<feature type="compositionally biased region" description="Basic and acidic residues" evidence="14">
    <location>
        <begin position="453"/>
        <end position="473"/>
    </location>
</feature>
<feature type="region of interest" description="Disordered" evidence="14">
    <location>
        <begin position="1042"/>
        <end position="1069"/>
    </location>
</feature>
<proteinExistence type="inferred from homology"/>
<evidence type="ECO:0000256" key="9">
    <source>
        <dbReference type="ARBA" id="ARBA00022927"/>
    </source>
</evidence>
<dbReference type="STRING" id="6832.A0A553N853"/>
<dbReference type="GO" id="GO:0030041">
    <property type="term" value="P:actin filament polymerization"/>
    <property type="evidence" value="ECO:0007669"/>
    <property type="project" value="TreeGrafter"/>
</dbReference>
<protein>
    <recommendedName>
        <fullName evidence="15">KIND domain-containing protein</fullName>
    </recommendedName>
</protein>
<feature type="compositionally biased region" description="Polar residues" evidence="14">
    <location>
        <begin position="1084"/>
        <end position="1097"/>
    </location>
</feature>
<feature type="region of interest" description="Disordered" evidence="14">
    <location>
        <begin position="855"/>
        <end position="890"/>
    </location>
</feature>
<dbReference type="EMBL" id="VCGU01000459">
    <property type="protein sequence ID" value="TRY61624.1"/>
    <property type="molecule type" value="Genomic_DNA"/>
</dbReference>
<keyword evidence="17" id="KW-1185">Reference proteome</keyword>
<name>A0A553N853_TIGCA</name>
<keyword evidence="6" id="KW-1003">Cell membrane</keyword>
<keyword evidence="10" id="KW-0472">Membrane</keyword>
<evidence type="ECO:0000256" key="2">
    <source>
        <dbReference type="ARBA" id="ARBA00004245"/>
    </source>
</evidence>
<keyword evidence="5" id="KW-0813">Transport</keyword>
<gene>
    <name evidence="16" type="ORF">TCAL_12532</name>
</gene>
<feature type="domain" description="KIND" evidence="15">
    <location>
        <begin position="17"/>
        <end position="220"/>
    </location>
</feature>
<dbReference type="GO" id="GO:0051295">
    <property type="term" value="P:establishment of meiotic spindle localization"/>
    <property type="evidence" value="ECO:0007669"/>
    <property type="project" value="TreeGrafter"/>
</dbReference>
<comment type="similarity">
    <text evidence="4">Belongs to the spire family.</text>
</comment>
<evidence type="ECO:0000256" key="3">
    <source>
        <dbReference type="ARBA" id="ARBA00004413"/>
    </source>
</evidence>
<evidence type="ECO:0000256" key="10">
    <source>
        <dbReference type="ARBA" id="ARBA00023136"/>
    </source>
</evidence>
<feature type="region of interest" description="Disordered" evidence="14">
    <location>
        <begin position="432"/>
        <end position="473"/>
    </location>
</feature>
<dbReference type="GO" id="GO:0045010">
    <property type="term" value="P:actin nucleation"/>
    <property type="evidence" value="ECO:0007669"/>
    <property type="project" value="InterPro"/>
</dbReference>
<evidence type="ECO:0000313" key="17">
    <source>
        <dbReference type="Proteomes" id="UP000318571"/>
    </source>
</evidence>
<keyword evidence="11" id="KW-0009">Actin-binding</keyword>
<feature type="region of interest" description="Disordered" evidence="14">
    <location>
        <begin position="625"/>
        <end position="645"/>
    </location>
</feature>
<evidence type="ECO:0000256" key="11">
    <source>
        <dbReference type="ARBA" id="ARBA00023203"/>
    </source>
</evidence>
<evidence type="ECO:0000256" key="4">
    <source>
        <dbReference type="ARBA" id="ARBA00010956"/>
    </source>
</evidence>
<accession>A0A553N853</accession>
<dbReference type="GO" id="GO:0005856">
    <property type="term" value="C:cytoskeleton"/>
    <property type="evidence" value="ECO:0007669"/>
    <property type="project" value="UniProtKB-SubCell"/>
</dbReference>
<dbReference type="GO" id="GO:0051639">
    <property type="term" value="P:actin filament network formation"/>
    <property type="evidence" value="ECO:0007669"/>
    <property type="project" value="TreeGrafter"/>
</dbReference>
<feature type="region of interest" description="Disordered" evidence="14">
    <location>
        <begin position="781"/>
        <end position="813"/>
    </location>
</feature>
<dbReference type="GO" id="GO:0040038">
    <property type="term" value="P:polar body extrusion after meiotic divisions"/>
    <property type="evidence" value="ECO:0007669"/>
    <property type="project" value="TreeGrafter"/>
</dbReference>
<dbReference type="InterPro" id="IPR029901">
    <property type="entry name" value="Spire"/>
</dbReference>
<feature type="region of interest" description="Disordered" evidence="14">
    <location>
        <begin position="141"/>
        <end position="175"/>
    </location>
</feature>
<evidence type="ECO:0000313" key="16">
    <source>
        <dbReference type="EMBL" id="TRY61624.1"/>
    </source>
</evidence>
<evidence type="ECO:0000256" key="12">
    <source>
        <dbReference type="ARBA" id="ARBA00023212"/>
    </source>
</evidence>
<evidence type="ECO:0000256" key="5">
    <source>
        <dbReference type="ARBA" id="ARBA00022448"/>
    </source>
</evidence>
<dbReference type="InterPro" id="IPR013083">
    <property type="entry name" value="Znf_RING/FYVE/PHD"/>
</dbReference>
<feature type="compositionally biased region" description="Polar residues" evidence="14">
    <location>
        <begin position="1042"/>
        <end position="1058"/>
    </location>
</feature>
<dbReference type="Gene3D" id="1.10.510.10">
    <property type="entry name" value="Transferase(Phosphotransferase) domain 1"/>
    <property type="match status" value="1"/>
</dbReference>
<dbReference type="PROSITE" id="PS51377">
    <property type="entry name" value="KIND"/>
    <property type="match status" value="1"/>
</dbReference>
<comment type="subcellular location">
    <subcellularLocation>
        <location evidence="3">Cell membrane</location>
        <topology evidence="3">Peripheral membrane protein</topology>
        <orientation evidence="3">Cytoplasmic side</orientation>
    </subcellularLocation>
    <subcellularLocation>
        <location evidence="2">Cytoplasm</location>
        <location evidence="2">Cytoskeleton</location>
    </subcellularLocation>
    <subcellularLocation>
        <location evidence="1">Cytoplasmic vesicle membrane</location>
        <topology evidence="1">Peripheral membrane protein</topology>
        <orientation evidence="1">Cytoplasmic side</orientation>
    </subcellularLocation>
</comment>
<feature type="region of interest" description="Disordered" evidence="14">
    <location>
        <begin position="1084"/>
        <end position="1114"/>
    </location>
</feature>
<dbReference type="GO" id="GO:0030659">
    <property type="term" value="C:cytoplasmic vesicle membrane"/>
    <property type="evidence" value="ECO:0007669"/>
    <property type="project" value="UniProtKB-SubCell"/>
</dbReference>
<keyword evidence="7" id="KW-0963">Cytoplasm</keyword>
<feature type="compositionally biased region" description="Polar residues" evidence="14">
    <location>
        <begin position="442"/>
        <end position="452"/>
    </location>
</feature>
<feature type="compositionally biased region" description="Low complexity" evidence="14">
    <location>
        <begin position="525"/>
        <end position="541"/>
    </location>
</feature>
<dbReference type="GO" id="GO:0005886">
    <property type="term" value="C:plasma membrane"/>
    <property type="evidence" value="ECO:0007669"/>
    <property type="project" value="UniProtKB-SubCell"/>
</dbReference>
<dbReference type="PANTHER" id="PTHR21345:SF3">
    <property type="entry name" value="PROTEIN SPIRE"/>
    <property type="match status" value="1"/>
</dbReference>
<sequence>MPNQTWRGAELDPNGCLSLSTILRSFSAPITEEQAWAIAYQALKCLQNCLNSCHQLLLTSDPAHLLMHSEGFVHHLTFQQPKLQNGAAISRQARQRGNLKSENKAIADLAIVVYAALDYGLNPNEQRSLSMDMEDILEKMTSADERQSDDEGIEQDQAEDDDEDDNNGHDQIQHRRPRIKISGMCAIMLEKCGNHLSATSEAEDHFRNVCRALVSESLELSTFMLKVSEFDEDRASELKELDMQDWARLWVQCIRDLRHGVKLKKTNYSKTPVEFEMTPYEILMDDIRSRRYKLNKIMVDGEIPQMVKKDAHNIILEFIRSRPPLRPASKRAIQPTRRESTPVELLMESIRNSKARSSLRKTAGPKPRRKFMSVHESSRTFIQDDDVANGPKTRFNTLGSQDKPDGHHTTRKMIRVDQNDMDELLNFSGDETDIESMGGLSRQVSRDSSVSNRDLRMMNGDKHSKDKPDVPQRNDISRVAKDLAMYGKSEEMDQRRHSVSVCETPVKMRTTNPRRQKLFIKADSRSSTSISSSNATTPSSSGRATPIFGAHTNESLAAPSGEETFLSPSYGLNTAQMHANLQSEFLQSVSQHSDKDSTMKDAPIKKPTRIKSLRQPKLQVKPLKDLATKPPPVGSSVPNVSLAAGNGKRRLGDKVAIPVVRKKPIFEVKPKTPIVAKPKNGPRGTRITKPTHKEPIKDKIEDEISVDKNVPEKKRPTLKERLLAKRGAEGNEIPNFDAPISKSDGKELALIQATMMIRGLQKGQSLCVASSTLERNDVQKLTDNSPGNPHLLTKSTSLNGLSPSKTEMNPNLMPSKSLTCVKTKLFQNLQASSKDKAINSSSSSLVITTTFESIPEDVEEDSSDSDRYPLERSVTHEPQNSSTTSSEETLIGPPINVLNNTIELCIINERLKGLLKSLVPSWNDDNLEPFCTIKQWTKEHWAAALETLDLNLDELVHIRSVLTKAELESLPLDGTFKEDVEKGKICFLCMKTRFGIFVWGVRCQLCKQQVCSKCSSKMRIPLEHFSSIPSFALSPKVMSSLGPENQVSSTSPNPTCLSSEAKPQKKPIRTKSFVQTIRNRVSSNLPSLRNSAGSAPTSPEMGRKSSSGPPAHFRDQIHAYGSLNYLNVPEEDEYEGSGSASLPANVLEGTKRVGSKKSKEESLQGAMLQVCSDCREMVLQVIRAQRTAKRFQMTKMMFANAPKSTMYAKDEIF</sequence>
<keyword evidence="8" id="KW-0677">Repeat</keyword>
<dbReference type="OrthoDB" id="10043757at2759"/>
<evidence type="ECO:0000256" key="7">
    <source>
        <dbReference type="ARBA" id="ARBA00022490"/>
    </source>
</evidence>
<dbReference type="GO" id="GO:0005938">
    <property type="term" value="C:cell cortex"/>
    <property type="evidence" value="ECO:0007669"/>
    <property type="project" value="TreeGrafter"/>
</dbReference>
<dbReference type="InterPro" id="IPR011011">
    <property type="entry name" value="Znf_FYVE_PHD"/>
</dbReference>
<dbReference type="SUPFAM" id="SSF57903">
    <property type="entry name" value="FYVE/PHD zinc finger"/>
    <property type="match status" value="1"/>
</dbReference>
<evidence type="ECO:0000256" key="13">
    <source>
        <dbReference type="ARBA" id="ARBA00023329"/>
    </source>
</evidence>
<organism evidence="16 17">
    <name type="scientific">Tigriopus californicus</name>
    <name type="common">Marine copepod</name>
    <dbReference type="NCBI Taxonomy" id="6832"/>
    <lineage>
        <taxon>Eukaryota</taxon>
        <taxon>Metazoa</taxon>
        <taxon>Ecdysozoa</taxon>
        <taxon>Arthropoda</taxon>
        <taxon>Crustacea</taxon>
        <taxon>Multicrustacea</taxon>
        <taxon>Hexanauplia</taxon>
        <taxon>Copepoda</taxon>
        <taxon>Harpacticoida</taxon>
        <taxon>Harpacticidae</taxon>
        <taxon>Tigriopus</taxon>
    </lineage>
</organism>
<dbReference type="AlphaFoldDB" id="A0A553N853"/>
<keyword evidence="9" id="KW-0653">Protein transport</keyword>
<evidence type="ECO:0000259" key="15">
    <source>
        <dbReference type="PROSITE" id="PS51377"/>
    </source>
</evidence>
<dbReference type="PANTHER" id="PTHR21345">
    <property type="entry name" value="SPIRE"/>
    <property type="match status" value="1"/>
</dbReference>
<dbReference type="SMART" id="SM00750">
    <property type="entry name" value="KIND"/>
    <property type="match status" value="1"/>
</dbReference>
<dbReference type="GO" id="GO:0015031">
    <property type="term" value="P:protein transport"/>
    <property type="evidence" value="ECO:0007669"/>
    <property type="project" value="UniProtKB-KW"/>
</dbReference>
<reference evidence="16 17" key="1">
    <citation type="journal article" date="2018" name="Nat. Ecol. Evol.">
        <title>Genomic signatures of mitonuclear coevolution across populations of Tigriopus californicus.</title>
        <authorList>
            <person name="Barreto F.S."/>
            <person name="Watson E.T."/>
            <person name="Lima T.G."/>
            <person name="Willett C.S."/>
            <person name="Edmands S."/>
            <person name="Li W."/>
            <person name="Burton R.S."/>
        </authorList>
    </citation>
    <scope>NUCLEOTIDE SEQUENCE [LARGE SCALE GENOMIC DNA]</scope>
    <source>
        <strain evidence="16 17">San Diego</strain>
    </source>
</reference>
<dbReference type="Proteomes" id="UP000318571">
    <property type="component" value="Chromosome 8"/>
</dbReference>
<feature type="compositionally biased region" description="Polar residues" evidence="14">
    <location>
        <begin position="876"/>
        <end position="888"/>
    </location>
</feature>
<feature type="region of interest" description="Disordered" evidence="14">
    <location>
        <begin position="522"/>
        <end position="546"/>
    </location>
</feature>
<dbReference type="Pfam" id="PF16474">
    <property type="entry name" value="KIND"/>
    <property type="match status" value="1"/>
</dbReference>
<evidence type="ECO:0000256" key="1">
    <source>
        <dbReference type="ARBA" id="ARBA00004180"/>
    </source>
</evidence>
<dbReference type="Gene3D" id="3.30.40.10">
    <property type="entry name" value="Zinc/RING finger domain, C3HC4 (zinc finger)"/>
    <property type="match status" value="1"/>
</dbReference>
<comment type="caution">
    <text evidence="16">The sequence shown here is derived from an EMBL/GenBank/DDBJ whole genome shotgun (WGS) entry which is preliminary data.</text>
</comment>
<dbReference type="GO" id="GO:0048193">
    <property type="term" value="P:Golgi vesicle transport"/>
    <property type="evidence" value="ECO:0007669"/>
    <property type="project" value="TreeGrafter"/>
</dbReference>
<evidence type="ECO:0000256" key="14">
    <source>
        <dbReference type="SAM" id="MobiDB-lite"/>
    </source>
</evidence>
<evidence type="ECO:0000256" key="6">
    <source>
        <dbReference type="ARBA" id="ARBA00022475"/>
    </source>
</evidence>
<keyword evidence="13" id="KW-0968">Cytoplasmic vesicle</keyword>